<name>A0A0C2Z5W3_HEBCY</name>
<evidence type="ECO:0000313" key="1">
    <source>
        <dbReference type="EMBL" id="KIM48567.1"/>
    </source>
</evidence>
<reference evidence="1 2" key="1">
    <citation type="submission" date="2014-04" db="EMBL/GenBank/DDBJ databases">
        <authorList>
            <consortium name="DOE Joint Genome Institute"/>
            <person name="Kuo A."/>
            <person name="Gay G."/>
            <person name="Dore J."/>
            <person name="Kohler A."/>
            <person name="Nagy L.G."/>
            <person name="Floudas D."/>
            <person name="Copeland A."/>
            <person name="Barry K.W."/>
            <person name="Cichocki N."/>
            <person name="Veneault-Fourrey C."/>
            <person name="LaButti K."/>
            <person name="Lindquist E.A."/>
            <person name="Lipzen A."/>
            <person name="Lundell T."/>
            <person name="Morin E."/>
            <person name="Murat C."/>
            <person name="Sun H."/>
            <person name="Tunlid A."/>
            <person name="Henrissat B."/>
            <person name="Grigoriev I.V."/>
            <person name="Hibbett D.S."/>
            <person name="Martin F."/>
            <person name="Nordberg H.P."/>
            <person name="Cantor M.N."/>
            <person name="Hua S.X."/>
        </authorList>
    </citation>
    <scope>NUCLEOTIDE SEQUENCE [LARGE SCALE GENOMIC DNA]</scope>
    <source>
        <strain evidence="2">h7</strain>
    </source>
</reference>
<keyword evidence="2" id="KW-1185">Reference proteome</keyword>
<dbReference type="Proteomes" id="UP000053424">
    <property type="component" value="Unassembled WGS sequence"/>
</dbReference>
<dbReference type="HOGENOM" id="CLU_2979308_0_0_1"/>
<reference evidence="2" key="2">
    <citation type="submission" date="2015-01" db="EMBL/GenBank/DDBJ databases">
        <title>Evolutionary Origins and Diversification of the Mycorrhizal Mutualists.</title>
        <authorList>
            <consortium name="DOE Joint Genome Institute"/>
            <consortium name="Mycorrhizal Genomics Consortium"/>
            <person name="Kohler A."/>
            <person name="Kuo A."/>
            <person name="Nagy L.G."/>
            <person name="Floudas D."/>
            <person name="Copeland A."/>
            <person name="Barry K.W."/>
            <person name="Cichocki N."/>
            <person name="Veneault-Fourrey C."/>
            <person name="LaButti K."/>
            <person name="Lindquist E.A."/>
            <person name="Lipzen A."/>
            <person name="Lundell T."/>
            <person name="Morin E."/>
            <person name="Murat C."/>
            <person name="Riley R."/>
            <person name="Ohm R."/>
            <person name="Sun H."/>
            <person name="Tunlid A."/>
            <person name="Henrissat B."/>
            <person name="Grigoriev I.V."/>
            <person name="Hibbett D.S."/>
            <person name="Martin F."/>
        </authorList>
    </citation>
    <scope>NUCLEOTIDE SEQUENCE [LARGE SCALE GENOMIC DNA]</scope>
    <source>
        <strain evidence="2">h7</strain>
    </source>
</reference>
<dbReference type="OrthoDB" id="26184at2759"/>
<gene>
    <name evidence="1" type="ORF">M413DRAFT_437779</name>
</gene>
<proteinExistence type="predicted"/>
<sequence length="58" mass="6423">MANESTTSSPTSKESFSLVLLSKCGPRPAQYWCLRLDNLSEESTQLPIDMCTTTSRPL</sequence>
<protein>
    <submittedName>
        <fullName evidence="1">Uncharacterized protein</fullName>
    </submittedName>
</protein>
<dbReference type="AlphaFoldDB" id="A0A0C2Z5W3"/>
<dbReference type="EMBL" id="KN831768">
    <property type="protein sequence ID" value="KIM48567.1"/>
    <property type="molecule type" value="Genomic_DNA"/>
</dbReference>
<evidence type="ECO:0000313" key="2">
    <source>
        <dbReference type="Proteomes" id="UP000053424"/>
    </source>
</evidence>
<accession>A0A0C2Z5W3</accession>
<organism evidence="1 2">
    <name type="scientific">Hebeloma cylindrosporum</name>
    <dbReference type="NCBI Taxonomy" id="76867"/>
    <lineage>
        <taxon>Eukaryota</taxon>
        <taxon>Fungi</taxon>
        <taxon>Dikarya</taxon>
        <taxon>Basidiomycota</taxon>
        <taxon>Agaricomycotina</taxon>
        <taxon>Agaricomycetes</taxon>
        <taxon>Agaricomycetidae</taxon>
        <taxon>Agaricales</taxon>
        <taxon>Agaricineae</taxon>
        <taxon>Hymenogastraceae</taxon>
        <taxon>Hebeloma</taxon>
    </lineage>
</organism>